<evidence type="ECO:0000313" key="1">
    <source>
        <dbReference type="EMBL" id="RRT64694.1"/>
    </source>
</evidence>
<reference evidence="1 2" key="1">
    <citation type="journal article" date="2014" name="Agronomy (Basel)">
        <title>A Draft Genome Sequence for Ensete ventricosum, the Drought-Tolerant Tree Against Hunger.</title>
        <authorList>
            <person name="Harrison J."/>
            <person name="Moore K.A."/>
            <person name="Paszkiewicz K."/>
            <person name="Jones T."/>
            <person name="Grant M."/>
            <person name="Ambacheew D."/>
            <person name="Muzemil S."/>
            <person name="Studholme D.J."/>
        </authorList>
    </citation>
    <scope>NUCLEOTIDE SEQUENCE [LARGE SCALE GENOMIC DNA]</scope>
</reference>
<proteinExistence type="predicted"/>
<dbReference type="Proteomes" id="UP000287651">
    <property type="component" value="Unassembled WGS sequence"/>
</dbReference>
<protein>
    <submittedName>
        <fullName evidence="1">Uncharacterized protein</fullName>
    </submittedName>
</protein>
<evidence type="ECO:0000313" key="2">
    <source>
        <dbReference type="Proteomes" id="UP000287651"/>
    </source>
</evidence>
<gene>
    <name evidence="1" type="ORF">B296_00022932</name>
</gene>
<name>A0A426ZLB9_ENSVE</name>
<accession>A0A426ZLB9</accession>
<organism evidence="1 2">
    <name type="scientific">Ensete ventricosum</name>
    <name type="common">Abyssinian banana</name>
    <name type="synonym">Musa ensete</name>
    <dbReference type="NCBI Taxonomy" id="4639"/>
    <lineage>
        <taxon>Eukaryota</taxon>
        <taxon>Viridiplantae</taxon>
        <taxon>Streptophyta</taxon>
        <taxon>Embryophyta</taxon>
        <taxon>Tracheophyta</taxon>
        <taxon>Spermatophyta</taxon>
        <taxon>Magnoliopsida</taxon>
        <taxon>Liliopsida</taxon>
        <taxon>Zingiberales</taxon>
        <taxon>Musaceae</taxon>
        <taxon>Ensete</taxon>
    </lineage>
</organism>
<sequence length="105" mass="11198">MVGVNLPRQASMLTSIGVKTSSLEETLTSSGIFRDGSRFPAVNAGSHCTPKRTANEKPRGLRAEHSYEWSMMSSGSPISIEVLPADLLRAFSTDRAESGLDALAS</sequence>
<dbReference type="EMBL" id="AMZH03006092">
    <property type="protein sequence ID" value="RRT64694.1"/>
    <property type="molecule type" value="Genomic_DNA"/>
</dbReference>
<dbReference type="AlphaFoldDB" id="A0A426ZLB9"/>
<comment type="caution">
    <text evidence="1">The sequence shown here is derived from an EMBL/GenBank/DDBJ whole genome shotgun (WGS) entry which is preliminary data.</text>
</comment>